<gene>
    <name evidence="1" type="ORF">FYJ24_02275</name>
</gene>
<dbReference type="GO" id="GO:0032259">
    <property type="term" value="P:methylation"/>
    <property type="evidence" value="ECO:0007669"/>
    <property type="project" value="UniProtKB-KW"/>
</dbReference>
<sequence>MQHMDAVLRTLWPEPRPIRAAHIGGGLCALPWAWENLRPTSRQVVFEVDSHIADLARLHLPLPRKPILRIRVADGRQSLEGSRAHLDVIVRDAFKGRNVPLHLSTLEWNHLAQSHLNGLYLANTAHGKGTDARPDIATTSHVFAETAIIGDSKVLKSARWGNLVVAATSTPGLIDWEELDRKLRRLPLPARLVRPDEISRWLGGASPLRDPLPTA</sequence>
<comment type="caution">
    <text evidence="1">The sequence shown here is derived from an EMBL/GenBank/DDBJ whole genome shotgun (WGS) entry which is preliminary data.</text>
</comment>
<evidence type="ECO:0000313" key="2">
    <source>
        <dbReference type="Proteomes" id="UP000470875"/>
    </source>
</evidence>
<dbReference type="Proteomes" id="UP000470875">
    <property type="component" value="Unassembled WGS sequence"/>
</dbReference>
<proteinExistence type="predicted"/>
<dbReference type="EMBL" id="VULO01000002">
    <property type="protein sequence ID" value="MSS83608.1"/>
    <property type="molecule type" value="Genomic_DNA"/>
</dbReference>
<keyword evidence="1" id="KW-0808">Transferase</keyword>
<dbReference type="SUPFAM" id="SSF53335">
    <property type="entry name" value="S-adenosyl-L-methionine-dependent methyltransferases"/>
    <property type="match status" value="1"/>
</dbReference>
<keyword evidence="1" id="KW-0489">Methyltransferase</keyword>
<dbReference type="NCBIfam" id="NF037959">
    <property type="entry name" value="MFS_SpdSyn"/>
    <property type="match status" value="1"/>
</dbReference>
<reference evidence="1 2" key="1">
    <citation type="submission" date="2019-08" db="EMBL/GenBank/DDBJ databases">
        <title>In-depth cultivation of the pig gut microbiome towards novel bacterial diversity and tailored functional studies.</title>
        <authorList>
            <person name="Wylensek D."/>
            <person name="Hitch T.C.A."/>
            <person name="Clavel T."/>
        </authorList>
    </citation>
    <scope>NUCLEOTIDE SEQUENCE [LARGE SCALE GENOMIC DNA]</scope>
    <source>
        <strain evidence="1 2">WB03_NA08</strain>
    </source>
</reference>
<name>A0A6N7W635_9ACTO</name>
<protein>
    <submittedName>
        <fullName evidence="1">SAM-dependent methyltransferase</fullName>
    </submittedName>
</protein>
<dbReference type="GO" id="GO:0008168">
    <property type="term" value="F:methyltransferase activity"/>
    <property type="evidence" value="ECO:0007669"/>
    <property type="project" value="UniProtKB-KW"/>
</dbReference>
<accession>A0A6N7W635</accession>
<dbReference type="InterPro" id="IPR029063">
    <property type="entry name" value="SAM-dependent_MTases_sf"/>
</dbReference>
<organism evidence="1 2">
    <name type="scientific">Scrofimicrobium canadense</name>
    <dbReference type="NCBI Taxonomy" id="2652290"/>
    <lineage>
        <taxon>Bacteria</taxon>
        <taxon>Bacillati</taxon>
        <taxon>Actinomycetota</taxon>
        <taxon>Actinomycetes</taxon>
        <taxon>Actinomycetales</taxon>
        <taxon>Actinomycetaceae</taxon>
        <taxon>Scrofimicrobium</taxon>
    </lineage>
</organism>
<dbReference type="AlphaFoldDB" id="A0A6N7W635"/>
<dbReference type="Gene3D" id="3.40.50.150">
    <property type="entry name" value="Vaccinia Virus protein VP39"/>
    <property type="match status" value="1"/>
</dbReference>
<evidence type="ECO:0000313" key="1">
    <source>
        <dbReference type="EMBL" id="MSS83608.1"/>
    </source>
</evidence>
<keyword evidence="2" id="KW-1185">Reference proteome</keyword>